<evidence type="ECO:0000259" key="6">
    <source>
        <dbReference type="Pfam" id="PF04055"/>
    </source>
</evidence>
<keyword evidence="5" id="KW-0411">Iron-sulfur</keyword>
<dbReference type="Pfam" id="PF12345">
    <property type="entry name" value="DUF3641"/>
    <property type="match status" value="1"/>
</dbReference>
<dbReference type="Proteomes" id="UP000316921">
    <property type="component" value="Chromosome"/>
</dbReference>
<dbReference type="RefSeq" id="WP_419191717.1">
    <property type="nucleotide sequence ID" value="NZ_CP036287.1"/>
</dbReference>
<keyword evidence="9" id="KW-1185">Reference proteome</keyword>
<feature type="domain" description="Radical SAM core" evidence="6">
    <location>
        <begin position="62"/>
        <end position="199"/>
    </location>
</feature>
<dbReference type="InterPro" id="IPR007197">
    <property type="entry name" value="rSAM"/>
</dbReference>
<dbReference type="SFLD" id="SFLDS00029">
    <property type="entry name" value="Radical_SAM"/>
    <property type="match status" value="1"/>
</dbReference>
<evidence type="ECO:0000256" key="1">
    <source>
        <dbReference type="ARBA" id="ARBA00001966"/>
    </source>
</evidence>
<dbReference type="NCBIfam" id="TIGR04167">
    <property type="entry name" value="rSAM_SeCys"/>
    <property type="match status" value="1"/>
</dbReference>
<keyword evidence="3" id="KW-0479">Metal-binding</keyword>
<dbReference type="InterPro" id="IPR013785">
    <property type="entry name" value="Aldolase_TIM"/>
</dbReference>
<keyword evidence="2" id="KW-0949">S-adenosyl-L-methionine</keyword>
<dbReference type="GO" id="GO:0003824">
    <property type="term" value="F:catalytic activity"/>
    <property type="evidence" value="ECO:0007669"/>
    <property type="project" value="InterPro"/>
</dbReference>
<evidence type="ECO:0000313" key="8">
    <source>
        <dbReference type="EMBL" id="QDU68753.1"/>
    </source>
</evidence>
<dbReference type="PANTHER" id="PTHR43728:SF1">
    <property type="entry name" value="FE-S OXIDOREDUCTASE"/>
    <property type="match status" value="1"/>
</dbReference>
<evidence type="ECO:0000256" key="3">
    <source>
        <dbReference type="ARBA" id="ARBA00022723"/>
    </source>
</evidence>
<organism evidence="8 9">
    <name type="scientific">Engelhardtia mirabilis</name>
    <dbReference type="NCBI Taxonomy" id="2528011"/>
    <lineage>
        <taxon>Bacteria</taxon>
        <taxon>Pseudomonadati</taxon>
        <taxon>Planctomycetota</taxon>
        <taxon>Planctomycetia</taxon>
        <taxon>Planctomycetia incertae sedis</taxon>
        <taxon>Engelhardtia</taxon>
    </lineage>
</organism>
<dbReference type="SUPFAM" id="SSF102114">
    <property type="entry name" value="Radical SAM enzymes"/>
    <property type="match status" value="1"/>
</dbReference>
<dbReference type="InterPro" id="IPR024521">
    <property type="entry name" value="ArsS-like_C"/>
</dbReference>
<dbReference type="InterPro" id="IPR058240">
    <property type="entry name" value="rSAM_sf"/>
</dbReference>
<comment type="cofactor">
    <cofactor evidence="1">
        <name>[4Fe-4S] cluster</name>
        <dbReference type="ChEBI" id="CHEBI:49883"/>
    </cofactor>
</comment>
<gene>
    <name evidence="8" type="primary">moaA_3</name>
    <name evidence="8" type="ORF">Pla133_38560</name>
</gene>
<sequence>MASLELKPTLLRQASPLADPAVQRARLEAVELTDELDGDFDRHTARAGLHPLTATGVEVLQVNVGKVCNQTCAHCHVDAGPERRESMTAATAQRCLDLLAVTDIPTLDITGGAPELNPSFRRLVSGARELGRHVIDRCNLTILDTGPGADLPRFLADNRVEVVCSLPHYRRVSTDRQRGKGVFEASIDGLRKLNAVGYGREPDLRLVLVTNPVGAFLPAGQGSLEAEWKRELKRLHDVDFDALFTITNMPISRYLQWLERSGNLEAYLQRLVDAFNPTAVAGVMCRTTLSVGWDGRLFDCDFNQMLELTVAHGTPQHIDDLDPAGDSLVRLRERRIVTGRHCFGCTAGAGSSCGGALEG</sequence>
<dbReference type="AlphaFoldDB" id="A0A518BP96"/>
<dbReference type="GO" id="GO:0046872">
    <property type="term" value="F:metal ion binding"/>
    <property type="evidence" value="ECO:0007669"/>
    <property type="project" value="UniProtKB-KW"/>
</dbReference>
<dbReference type="InterPro" id="IPR026351">
    <property type="entry name" value="rSAM_ArsS-like"/>
</dbReference>
<evidence type="ECO:0000313" key="9">
    <source>
        <dbReference type="Proteomes" id="UP000316921"/>
    </source>
</evidence>
<dbReference type="Gene3D" id="3.20.20.70">
    <property type="entry name" value="Aldolase class I"/>
    <property type="match status" value="1"/>
</dbReference>
<evidence type="ECO:0000256" key="5">
    <source>
        <dbReference type="ARBA" id="ARBA00023014"/>
    </source>
</evidence>
<dbReference type="Pfam" id="PF04055">
    <property type="entry name" value="Radical_SAM"/>
    <property type="match status" value="1"/>
</dbReference>
<dbReference type="EMBL" id="CP036287">
    <property type="protein sequence ID" value="QDU68753.1"/>
    <property type="molecule type" value="Genomic_DNA"/>
</dbReference>
<feature type="domain" description="Arsenosugar biosynthesis radical SAM protein ArsS-like C-terminal" evidence="7">
    <location>
        <begin position="217"/>
        <end position="356"/>
    </location>
</feature>
<proteinExistence type="predicted"/>
<accession>A0A518BP96</accession>
<keyword evidence="4" id="KW-0408">Iron</keyword>
<dbReference type="PANTHER" id="PTHR43728">
    <property type="entry name" value="SLR0304 PROTEIN"/>
    <property type="match status" value="1"/>
</dbReference>
<name>A0A518BP96_9BACT</name>
<dbReference type="KEGG" id="pbap:Pla133_38560"/>
<evidence type="ECO:0000256" key="2">
    <source>
        <dbReference type="ARBA" id="ARBA00022691"/>
    </source>
</evidence>
<evidence type="ECO:0000259" key="7">
    <source>
        <dbReference type="Pfam" id="PF12345"/>
    </source>
</evidence>
<protein>
    <submittedName>
        <fullName evidence="8">Cyclic pyranopterin monophosphate synthase</fullName>
    </submittedName>
</protein>
<dbReference type="GO" id="GO:0051536">
    <property type="term" value="F:iron-sulfur cluster binding"/>
    <property type="evidence" value="ECO:0007669"/>
    <property type="project" value="UniProtKB-KW"/>
</dbReference>
<reference evidence="8 9" key="1">
    <citation type="submission" date="2019-02" db="EMBL/GenBank/DDBJ databases">
        <title>Deep-cultivation of Planctomycetes and their phenomic and genomic characterization uncovers novel biology.</title>
        <authorList>
            <person name="Wiegand S."/>
            <person name="Jogler M."/>
            <person name="Boedeker C."/>
            <person name="Pinto D."/>
            <person name="Vollmers J."/>
            <person name="Rivas-Marin E."/>
            <person name="Kohn T."/>
            <person name="Peeters S.H."/>
            <person name="Heuer A."/>
            <person name="Rast P."/>
            <person name="Oberbeckmann S."/>
            <person name="Bunk B."/>
            <person name="Jeske O."/>
            <person name="Meyerdierks A."/>
            <person name="Storesund J.E."/>
            <person name="Kallscheuer N."/>
            <person name="Luecker S."/>
            <person name="Lage O.M."/>
            <person name="Pohl T."/>
            <person name="Merkel B.J."/>
            <person name="Hornburger P."/>
            <person name="Mueller R.-W."/>
            <person name="Bruemmer F."/>
            <person name="Labrenz M."/>
            <person name="Spormann A.M."/>
            <person name="Op den Camp H."/>
            <person name="Overmann J."/>
            <person name="Amann R."/>
            <person name="Jetten M.S.M."/>
            <person name="Mascher T."/>
            <person name="Medema M.H."/>
            <person name="Devos D.P."/>
            <person name="Kaster A.-K."/>
            <person name="Ovreas L."/>
            <person name="Rohde M."/>
            <person name="Galperin M.Y."/>
            <person name="Jogler C."/>
        </authorList>
    </citation>
    <scope>NUCLEOTIDE SEQUENCE [LARGE SCALE GENOMIC DNA]</scope>
    <source>
        <strain evidence="8 9">Pla133</strain>
    </source>
</reference>
<evidence type="ECO:0000256" key="4">
    <source>
        <dbReference type="ARBA" id="ARBA00023004"/>
    </source>
</evidence>